<sequence length="565" mass="62899">MSTNIENLERELVELIRLTKLLELNTQDSIKEGYRNPTAKAIANDALVLAKNIDTIASNANITATEIQTYYAELENAAQTKKNQADAALAGDPSLTKEVNEATIAATAALKEKTSSTALKTRTQDIEILTGGAMISAQNLVDTIVVDNQKNKENAEQEKAKVMILKTTVDAIKIEVSLESKLMAIDKNLKSKELEINNLKNDLKQERDEVDGDQTFKFGSDGNELASVETRRSLAQNIKDYKADLINERKESDVNYNFKFDADGIRSLSSRLSLAQDKKDYKADLVNERKKSDADYDFKFNIDGARGGDSRLSLAQDKLKLTESNVSLSTDKADLKTDLVNERKESDSNYDFKFNAAGARAADSRLSLAQTLKNERDITKRVVIGSNTRDSLAKQLNDERTNGNVNLYQVDGSSATPKASRESYKKQFDDKANALTTMTSLKEAYKSDLVNERKPDWNPTQESKWKNINTVGEKYAEPIAYDKGSLAYQLQQTQTALAAKTLELTEEKNKQKTGTDARIQTLTNEITKANQTLATLKSNHAKVQENYLKDLEAINTKINNLVDLM</sequence>
<evidence type="ECO:0000313" key="2">
    <source>
        <dbReference type="EMBL" id="QHS98721.1"/>
    </source>
</evidence>
<proteinExistence type="predicted"/>
<organism evidence="2">
    <name type="scientific">viral metagenome</name>
    <dbReference type="NCBI Taxonomy" id="1070528"/>
    <lineage>
        <taxon>unclassified sequences</taxon>
        <taxon>metagenomes</taxon>
        <taxon>organismal metagenomes</taxon>
    </lineage>
</organism>
<protein>
    <submittedName>
        <fullName evidence="2">Uncharacterized protein</fullName>
    </submittedName>
</protein>
<dbReference type="AlphaFoldDB" id="A0A6C0C3Q0"/>
<feature type="coiled-coil region" evidence="1">
    <location>
        <begin position="182"/>
        <end position="251"/>
    </location>
</feature>
<feature type="coiled-coil region" evidence="1">
    <location>
        <begin position="490"/>
        <end position="546"/>
    </location>
</feature>
<name>A0A6C0C3Q0_9ZZZZ</name>
<accession>A0A6C0C3Q0</accession>
<reference evidence="2" key="1">
    <citation type="journal article" date="2020" name="Nature">
        <title>Giant virus diversity and host interactions through global metagenomics.</title>
        <authorList>
            <person name="Schulz F."/>
            <person name="Roux S."/>
            <person name="Paez-Espino D."/>
            <person name="Jungbluth S."/>
            <person name="Walsh D.A."/>
            <person name="Denef V.J."/>
            <person name="McMahon K.D."/>
            <person name="Konstantinidis K.T."/>
            <person name="Eloe-Fadrosh E.A."/>
            <person name="Kyrpides N.C."/>
            <person name="Woyke T."/>
        </authorList>
    </citation>
    <scope>NUCLEOTIDE SEQUENCE</scope>
    <source>
        <strain evidence="2">GVMAG-M-3300020185-18</strain>
    </source>
</reference>
<keyword evidence="1" id="KW-0175">Coiled coil</keyword>
<dbReference type="EMBL" id="MN739322">
    <property type="protein sequence ID" value="QHS98721.1"/>
    <property type="molecule type" value="Genomic_DNA"/>
</dbReference>
<evidence type="ECO:0000256" key="1">
    <source>
        <dbReference type="SAM" id="Coils"/>
    </source>
</evidence>